<feature type="active site" description="Proton acceptor" evidence="7">
    <location>
        <position position="205"/>
    </location>
</feature>
<dbReference type="Pfam" id="PF20656">
    <property type="entry name" value="MS_N"/>
    <property type="match status" value="1"/>
</dbReference>
<dbReference type="FunFam" id="1.20.1220.12:FF:000001">
    <property type="entry name" value="Malate synthase"/>
    <property type="match status" value="1"/>
</dbReference>
<evidence type="ECO:0000256" key="8">
    <source>
        <dbReference type="RuleBase" id="RU000555"/>
    </source>
</evidence>
<dbReference type="Gene3D" id="1.20.1220.12">
    <property type="entry name" value="Malate synthase, domain III"/>
    <property type="match status" value="1"/>
</dbReference>
<reference evidence="13" key="1">
    <citation type="submission" date="2022-11" db="UniProtKB">
        <authorList>
            <consortium name="WormBaseParasite"/>
        </authorList>
    </citation>
    <scope>IDENTIFICATION</scope>
</reference>
<accession>A0A914QXD6</accession>
<evidence type="ECO:0000256" key="5">
    <source>
        <dbReference type="ARBA" id="ARBA00022679"/>
    </source>
</evidence>
<dbReference type="AlphaFoldDB" id="A0A914QXD6"/>
<comment type="pathway">
    <text evidence="8">Carbohydrate metabolism; glyoxylate cycle; (S)-malate from isocitrate: step 2/2.</text>
</comment>
<dbReference type="GO" id="GO:0006097">
    <property type="term" value="P:glyoxylate cycle"/>
    <property type="evidence" value="ECO:0007669"/>
    <property type="project" value="UniProtKB-KW"/>
</dbReference>
<evidence type="ECO:0000256" key="4">
    <source>
        <dbReference type="ARBA" id="ARBA00022532"/>
    </source>
</evidence>
<dbReference type="InterPro" id="IPR001465">
    <property type="entry name" value="Malate_synthase_TIM"/>
</dbReference>
<dbReference type="EC" id="2.3.3.9" evidence="2 8"/>
<evidence type="ECO:0000256" key="1">
    <source>
        <dbReference type="ARBA" id="ARBA00006394"/>
    </source>
</evidence>
<evidence type="ECO:0000256" key="6">
    <source>
        <dbReference type="ARBA" id="ARBA00047918"/>
    </source>
</evidence>
<feature type="active site" description="Proton donor" evidence="7">
    <location>
        <position position="485"/>
    </location>
</feature>
<dbReference type="InterPro" id="IPR006252">
    <property type="entry name" value="Malate_synthA"/>
</dbReference>
<feature type="domain" description="Malate synthase TIM barrel" evidence="9">
    <location>
        <begin position="202"/>
        <end position="444"/>
    </location>
</feature>
<dbReference type="Pfam" id="PF01274">
    <property type="entry name" value="MS_TIM-barrel"/>
    <property type="match status" value="1"/>
</dbReference>
<organism evidence="12 13">
    <name type="scientific">Panagrolaimus davidi</name>
    <dbReference type="NCBI Taxonomy" id="227884"/>
    <lineage>
        <taxon>Eukaryota</taxon>
        <taxon>Metazoa</taxon>
        <taxon>Ecdysozoa</taxon>
        <taxon>Nematoda</taxon>
        <taxon>Chromadorea</taxon>
        <taxon>Rhabditida</taxon>
        <taxon>Tylenchina</taxon>
        <taxon>Panagrolaimomorpha</taxon>
        <taxon>Panagrolaimoidea</taxon>
        <taxon>Panagrolaimidae</taxon>
        <taxon>Panagrolaimus</taxon>
    </lineage>
</organism>
<dbReference type="NCBIfam" id="TIGR01344">
    <property type="entry name" value="malate_syn_A"/>
    <property type="match status" value="1"/>
</dbReference>
<dbReference type="InterPro" id="IPR011076">
    <property type="entry name" value="Malate_synth_sf"/>
</dbReference>
<proteinExistence type="inferred from homology"/>
<dbReference type="WBParaSite" id="PDA_v2.g8946.t1">
    <property type="protein sequence ID" value="PDA_v2.g8946.t1"/>
    <property type="gene ID" value="PDA_v2.g8946"/>
</dbReference>
<dbReference type="InterPro" id="IPR048356">
    <property type="entry name" value="MS_N"/>
</dbReference>
<dbReference type="Pfam" id="PF20659">
    <property type="entry name" value="MS_C"/>
    <property type="match status" value="1"/>
</dbReference>
<dbReference type="GO" id="GO:0005737">
    <property type="term" value="C:cytoplasm"/>
    <property type="evidence" value="ECO:0007669"/>
    <property type="project" value="TreeGrafter"/>
</dbReference>
<name>A0A914QXD6_9BILA</name>
<dbReference type="InterPro" id="IPR019830">
    <property type="entry name" value="Malate_synthase_CS"/>
</dbReference>
<evidence type="ECO:0000256" key="3">
    <source>
        <dbReference type="ARBA" id="ARBA00022435"/>
    </source>
</evidence>
<keyword evidence="5 8" id="KW-0808">Transferase</keyword>
<dbReference type="PANTHER" id="PTHR42902">
    <property type="entry name" value="MALATE SYNTHASE"/>
    <property type="match status" value="1"/>
</dbReference>
<sequence>MKLIFRYFDYVATAIAGGQSSTVALKGSTEEAQFHVATASPDEDEIVKITLPEEKGDEKILTPDALRFLRDLHQNFDGRRKKLLANRRVIQTQIDDGSYFPDFDKDSLDIRSDMAWSGSQVPDDMKDRRVEITGPTDRKMVINALNSGAKVFMADFEDSNSPTWRNQLEGQINLYDAVRGNISYIHPATKKEYTVKGSPAVLNVRPRGWHLPEKHVHINGEPMSGSLFDFGLFAFHNSRALLDKGSGAYFYLPKLQNAEEAKLWSDVIKFTEQKLEIPKGSIKCTVLIEHLLAAFQMDEIIYALKDNIIGLNCGRWDYIFSYIKTFREHRKFLLPDRFQVNMTSPFLRAYALQSIKVCHQRGIFAMGGMAAQIPIKHDERANEHALNLVRLDKEREANDGHDGTWVAHPDLVPIAQSIFDGVLSGPNQIHKKLSNFEVTNKDLTAVPEGARTEEGLRRNISVTLGYLDHWLRGVGCVQLYSAMEDAATAEISRAQLWQWLRHEARLEDGRPIDHSMIKMTIAAETERMIIRSGSVVNKVQQASDLLEKFVFEKQLSDFLTVDAYDQLISDGK</sequence>
<evidence type="ECO:0000313" key="13">
    <source>
        <dbReference type="WBParaSite" id="PDA_v2.g8946.t1"/>
    </source>
</evidence>
<keyword evidence="4 8" id="KW-0816">Tricarboxylic acid cycle</keyword>
<dbReference type="PIRSF" id="PIRSF001363">
    <property type="entry name" value="Malate_synth"/>
    <property type="match status" value="1"/>
</dbReference>
<evidence type="ECO:0000259" key="10">
    <source>
        <dbReference type="Pfam" id="PF20656"/>
    </source>
</evidence>
<dbReference type="Gene3D" id="3.20.20.360">
    <property type="entry name" value="Malate synthase, domain 3"/>
    <property type="match status" value="1"/>
</dbReference>
<comment type="similarity">
    <text evidence="1 8">Belongs to the malate synthase family.</text>
</comment>
<dbReference type="CDD" id="cd00727">
    <property type="entry name" value="malate_synt_A"/>
    <property type="match status" value="1"/>
</dbReference>
<dbReference type="FunFam" id="3.20.20.360:FF:000001">
    <property type="entry name" value="Malate synthase"/>
    <property type="match status" value="1"/>
</dbReference>
<evidence type="ECO:0000259" key="9">
    <source>
        <dbReference type="Pfam" id="PF01274"/>
    </source>
</evidence>
<feature type="domain" description="Malate synthase N-terminal" evidence="10">
    <location>
        <begin position="47"/>
        <end position="104"/>
    </location>
</feature>
<evidence type="ECO:0000313" key="12">
    <source>
        <dbReference type="Proteomes" id="UP000887578"/>
    </source>
</evidence>
<dbReference type="PANTHER" id="PTHR42902:SF1">
    <property type="entry name" value="MALATE SYNTHASE 1-RELATED"/>
    <property type="match status" value="1"/>
</dbReference>
<dbReference type="SUPFAM" id="SSF51645">
    <property type="entry name" value="Malate synthase G"/>
    <property type="match status" value="1"/>
</dbReference>
<dbReference type="PROSITE" id="PS00510">
    <property type="entry name" value="MALATE_SYNTHASE"/>
    <property type="match status" value="1"/>
</dbReference>
<evidence type="ECO:0000256" key="2">
    <source>
        <dbReference type="ARBA" id="ARBA00012636"/>
    </source>
</evidence>
<dbReference type="GO" id="GO:0004474">
    <property type="term" value="F:malate synthase activity"/>
    <property type="evidence" value="ECO:0007669"/>
    <property type="project" value="UniProtKB-EC"/>
</dbReference>
<dbReference type="InterPro" id="IPR046363">
    <property type="entry name" value="MS_N_TIM-barrel_dom"/>
</dbReference>
<comment type="catalytic activity">
    <reaction evidence="6 8">
        <text>glyoxylate + acetyl-CoA + H2O = (S)-malate + CoA + H(+)</text>
        <dbReference type="Rhea" id="RHEA:18181"/>
        <dbReference type="ChEBI" id="CHEBI:15377"/>
        <dbReference type="ChEBI" id="CHEBI:15378"/>
        <dbReference type="ChEBI" id="CHEBI:15589"/>
        <dbReference type="ChEBI" id="CHEBI:36655"/>
        <dbReference type="ChEBI" id="CHEBI:57287"/>
        <dbReference type="ChEBI" id="CHEBI:57288"/>
        <dbReference type="EC" id="2.3.3.9"/>
    </reaction>
</comment>
<keyword evidence="12" id="KW-1185">Reference proteome</keyword>
<dbReference type="GO" id="GO:0006099">
    <property type="term" value="P:tricarboxylic acid cycle"/>
    <property type="evidence" value="ECO:0007669"/>
    <property type="project" value="UniProtKB-KW"/>
</dbReference>
<dbReference type="InterPro" id="IPR048355">
    <property type="entry name" value="MS_C"/>
</dbReference>
<feature type="domain" description="Malate synthase C-terminal" evidence="11">
    <location>
        <begin position="451"/>
        <end position="567"/>
    </location>
</feature>
<keyword evidence="3 8" id="KW-0329">Glyoxylate bypass</keyword>
<evidence type="ECO:0000259" key="11">
    <source>
        <dbReference type="Pfam" id="PF20659"/>
    </source>
</evidence>
<dbReference type="Proteomes" id="UP000887578">
    <property type="component" value="Unplaced"/>
</dbReference>
<protein>
    <recommendedName>
        <fullName evidence="2 8">Malate synthase</fullName>
        <ecNumber evidence="2 8">2.3.3.9</ecNumber>
    </recommendedName>
</protein>
<dbReference type="InterPro" id="IPR044856">
    <property type="entry name" value="Malate_synth_C_sf"/>
</dbReference>
<evidence type="ECO:0000256" key="7">
    <source>
        <dbReference type="PIRSR" id="PIRSR001363-1"/>
    </source>
</evidence>